<accession>A0A1D8P6Y3</accession>
<dbReference type="OrthoDB" id="1177628at2"/>
<evidence type="ECO:0000313" key="2">
    <source>
        <dbReference type="Proteomes" id="UP000176050"/>
    </source>
</evidence>
<protein>
    <submittedName>
        <fullName evidence="1">Uncharacterized protein</fullName>
    </submittedName>
</protein>
<dbReference type="AlphaFoldDB" id="A0A1D8P6Y3"/>
<dbReference type="STRING" id="1850246.LPB138_06395"/>
<name>A0A1D8P6Y3_9FLAO</name>
<dbReference type="EMBL" id="CP017478">
    <property type="protein sequence ID" value="AOW20330.1"/>
    <property type="molecule type" value="Genomic_DNA"/>
</dbReference>
<gene>
    <name evidence="1" type="ORF">LPB138_06395</name>
</gene>
<evidence type="ECO:0000313" key="1">
    <source>
        <dbReference type="EMBL" id="AOW20330.1"/>
    </source>
</evidence>
<reference evidence="1 2" key="1">
    <citation type="submission" date="2016-10" db="EMBL/GenBank/DDBJ databases">
        <title>Lutibacter sp. LPB0138, isolated from marine gastropod.</title>
        <authorList>
            <person name="Kim E."/>
            <person name="Yi H."/>
        </authorList>
    </citation>
    <scope>NUCLEOTIDE SEQUENCE [LARGE SCALE GENOMIC DNA]</scope>
    <source>
        <strain evidence="1 2">LPB0138</strain>
    </source>
</reference>
<dbReference type="Proteomes" id="UP000176050">
    <property type="component" value="Chromosome"/>
</dbReference>
<dbReference type="KEGG" id="lul:LPB138_06395"/>
<sequence length="266" mass="31191">MEKFFSIKLIFTVVVILSSMYSYSQKSFFVYNVEGSPIFKVNDSIKPINKGTKIDTKSSLTISKTDTILIINGLGELFKISKEGNYLFKDLEKLKSEKNNSSFTKKYFNYIWNQFTNNTKNNTQTGVVYRTDNLTLMLKPLDSIKIHFPEIKFVWNMNPLENKELYFILLENETNHVTKIGTTNNTITLFIDNHILHRGKTYKWTVSETKYPDLESIEFYNFELLDNDTFKSMQLEIGEITSDLEKLGFQTEMIKRMICEDYKVCF</sequence>
<organism evidence="1 2">
    <name type="scientific">Urechidicola croceus</name>
    <dbReference type="NCBI Taxonomy" id="1850246"/>
    <lineage>
        <taxon>Bacteria</taxon>
        <taxon>Pseudomonadati</taxon>
        <taxon>Bacteroidota</taxon>
        <taxon>Flavobacteriia</taxon>
        <taxon>Flavobacteriales</taxon>
        <taxon>Flavobacteriaceae</taxon>
        <taxon>Urechidicola</taxon>
    </lineage>
</organism>
<proteinExistence type="predicted"/>
<keyword evidence="2" id="KW-1185">Reference proteome</keyword>
<dbReference type="RefSeq" id="WP_070236468.1">
    <property type="nucleotide sequence ID" value="NZ_CP017478.1"/>
</dbReference>